<dbReference type="Proteomes" id="UP000887561">
    <property type="component" value="Unplaced"/>
</dbReference>
<sequence>MPKPPKMPKPSKIPNIFNRPSFRRSGMFFHSPLQKPVQPRRRSTLGQPDVAVEAALRQQLAEVFSPQSLLKVEVKF</sequence>
<protein>
    <submittedName>
        <fullName evidence="2">Uncharacterized protein</fullName>
    </submittedName>
</protein>
<evidence type="ECO:0000313" key="1">
    <source>
        <dbReference type="Proteomes" id="UP000887561"/>
    </source>
</evidence>
<accession>A0A915LJ25</accession>
<proteinExistence type="predicted"/>
<organism evidence="1 2">
    <name type="scientific">Meloidogyne javanica</name>
    <name type="common">Root-knot nematode worm</name>
    <dbReference type="NCBI Taxonomy" id="6303"/>
    <lineage>
        <taxon>Eukaryota</taxon>
        <taxon>Metazoa</taxon>
        <taxon>Ecdysozoa</taxon>
        <taxon>Nematoda</taxon>
        <taxon>Chromadorea</taxon>
        <taxon>Rhabditida</taxon>
        <taxon>Tylenchina</taxon>
        <taxon>Tylenchomorpha</taxon>
        <taxon>Tylenchoidea</taxon>
        <taxon>Meloidogynidae</taxon>
        <taxon>Meloidogyninae</taxon>
        <taxon>Meloidogyne</taxon>
        <taxon>Meloidogyne incognita group</taxon>
    </lineage>
</organism>
<dbReference type="WBParaSite" id="scaffold11743_cov388.g15846">
    <property type="protein sequence ID" value="scaffold11743_cov388.g15846"/>
    <property type="gene ID" value="scaffold11743_cov388.g15846"/>
</dbReference>
<name>A0A915LJ25_MELJA</name>
<reference evidence="2" key="1">
    <citation type="submission" date="2022-11" db="UniProtKB">
        <authorList>
            <consortium name="WormBaseParasite"/>
        </authorList>
    </citation>
    <scope>IDENTIFICATION</scope>
</reference>
<dbReference type="AlphaFoldDB" id="A0A915LJ25"/>
<keyword evidence="1" id="KW-1185">Reference proteome</keyword>
<evidence type="ECO:0000313" key="2">
    <source>
        <dbReference type="WBParaSite" id="scaffold11743_cov388.g15846"/>
    </source>
</evidence>